<dbReference type="InterPro" id="IPR020103">
    <property type="entry name" value="PsdUridine_synth_cat_dom_sf"/>
</dbReference>
<comment type="similarity">
    <text evidence="2 6">Belongs to the pseudouridine synthase RsuA family.</text>
</comment>
<name>A0A3Q8WSM9_9ACTO</name>
<dbReference type="InterPro" id="IPR000748">
    <property type="entry name" value="PsdUridine_synth_RsuA/RluB/E/F"/>
</dbReference>
<organism evidence="8 9">
    <name type="scientific">Flaviflexus salsibiostraticola</name>
    <dbReference type="NCBI Taxonomy" id="1282737"/>
    <lineage>
        <taxon>Bacteria</taxon>
        <taxon>Bacillati</taxon>
        <taxon>Actinomycetota</taxon>
        <taxon>Actinomycetes</taxon>
        <taxon>Actinomycetales</taxon>
        <taxon>Actinomycetaceae</taxon>
        <taxon>Flaviflexus</taxon>
    </lineage>
</organism>
<dbReference type="PANTHER" id="PTHR47683">
    <property type="entry name" value="PSEUDOURIDINE SYNTHASE FAMILY PROTEIN-RELATED"/>
    <property type="match status" value="1"/>
</dbReference>
<dbReference type="SUPFAM" id="SSF55174">
    <property type="entry name" value="Alpha-L RNA-binding motif"/>
    <property type="match status" value="1"/>
</dbReference>
<reference evidence="8 9" key="1">
    <citation type="submission" date="2018-12" db="EMBL/GenBank/DDBJ databases">
        <title>Complete genome sequence of Flaviflexus salsibiostraticola KCTC 33148.</title>
        <authorList>
            <person name="Bae J.-W."/>
        </authorList>
    </citation>
    <scope>NUCLEOTIDE SEQUENCE [LARGE SCALE GENOMIC DNA]</scope>
    <source>
        <strain evidence="8 9">KCTC 33148</strain>
    </source>
</reference>
<dbReference type="OrthoDB" id="9807213at2"/>
<dbReference type="InterPro" id="IPR020094">
    <property type="entry name" value="TruA/RsuA/RluB/E/F_N"/>
</dbReference>
<keyword evidence="4 6" id="KW-0413">Isomerase</keyword>
<dbReference type="Pfam" id="PF00849">
    <property type="entry name" value="PseudoU_synth_2"/>
    <property type="match status" value="1"/>
</dbReference>
<dbReference type="Gene3D" id="3.30.70.580">
    <property type="entry name" value="Pseudouridine synthase I, catalytic domain, N-terminal subdomain"/>
    <property type="match status" value="1"/>
</dbReference>
<dbReference type="SUPFAM" id="SSF55120">
    <property type="entry name" value="Pseudouridine synthase"/>
    <property type="match status" value="1"/>
</dbReference>
<keyword evidence="9" id="KW-1185">Reference proteome</keyword>
<dbReference type="InterPro" id="IPR018496">
    <property type="entry name" value="PsdUridine_synth_RsuA/RluB_CS"/>
</dbReference>
<dbReference type="GO" id="GO:0005829">
    <property type="term" value="C:cytosol"/>
    <property type="evidence" value="ECO:0007669"/>
    <property type="project" value="UniProtKB-ARBA"/>
</dbReference>
<evidence type="ECO:0000256" key="4">
    <source>
        <dbReference type="ARBA" id="ARBA00023235"/>
    </source>
</evidence>
<dbReference type="InterPro" id="IPR050343">
    <property type="entry name" value="RsuA_PseudoU_synthase"/>
</dbReference>
<evidence type="ECO:0000256" key="5">
    <source>
        <dbReference type="PROSITE-ProRule" id="PRU00182"/>
    </source>
</evidence>
<evidence type="ECO:0000256" key="6">
    <source>
        <dbReference type="RuleBase" id="RU003887"/>
    </source>
</evidence>
<evidence type="ECO:0000256" key="2">
    <source>
        <dbReference type="ARBA" id="ARBA00008348"/>
    </source>
</evidence>
<proteinExistence type="inferred from homology"/>
<comment type="catalytic activity">
    <reaction evidence="1">
        <text>a uridine in RNA = a pseudouridine in RNA</text>
        <dbReference type="Rhea" id="RHEA:48348"/>
        <dbReference type="Rhea" id="RHEA-COMP:12068"/>
        <dbReference type="Rhea" id="RHEA-COMP:12069"/>
        <dbReference type="ChEBI" id="CHEBI:65314"/>
        <dbReference type="ChEBI" id="CHEBI:65315"/>
    </reaction>
</comment>
<dbReference type="InterPro" id="IPR036986">
    <property type="entry name" value="S4_RNA-bd_sf"/>
</dbReference>
<dbReference type="PROSITE" id="PS50889">
    <property type="entry name" value="S4"/>
    <property type="match status" value="1"/>
</dbReference>
<protein>
    <recommendedName>
        <fullName evidence="6">Pseudouridine synthase</fullName>
        <ecNumber evidence="6">5.4.99.-</ecNumber>
    </recommendedName>
</protein>
<dbReference type="FunFam" id="3.10.290.10:FF:000003">
    <property type="entry name" value="Pseudouridine synthase"/>
    <property type="match status" value="1"/>
</dbReference>
<dbReference type="KEGG" id="fsl:EJO69_03015"/>
<dbReference type="SMART" id="SM00363">
    <property type="entry name" value="S4"/>
    <property type="match status" value="1"/>
</dbReference>
<dbReference type="CDD" id="cd00165">
    <property type="entry name" value="S4"/>
    <property type="match status" value="1"/>
</dbReference>
<sequence length="242" mass="26668">MSEQGERLQKAMAHAGVGSRRACEEMIERGRVSVDGKTVTRLGTRVMPGQVIRVDGERVTFDESKVTIALHKPAGVVSTMEDDMRRPSLAQYVEDRTERLYHVGRLDQETEGLILLSNDGELTHRLTHPSYEVPKTYVATVEGQVNRTLQRTLENGVNLEEGLVKADAVKIIEMGLPNSIVEITLHSGANRVVRRMFEAAGLPVVRLVRTSFGTITLGRLKPGRTRIVGGSELGALMKSVDL</sequence>
<dbReference type="InterPro" id="IPR002942">
    <property type="entry name" value="S4_RNA-bd"/>
</dbReference>
<accession>A0A3Q8WSM9</accession>
<dbReference type="EMBL" id="CP034438">
    <property type="protein sequence ID" value="AZN29393.1"/>
    <property type="molecule type" value="Genomic_DNA"/>
</dbReference>
<dbReference type="CDD" id="cd02870">
    <property type="entry name" value="PseudoU_synth_RsuA_like"/>
    <property type="match status" value="1"/>
</dbReference>
<evidence type="ECO:0000313" key="8">
    <source>
        <dbReference type="EMBL" id="AZN29393.1"/>
    </source>
</evidence>
<dbReference type="FunFam" id="3.30.70.1560:FF:000001">
    <property type="entry name" value="Pseudouridine synthase"/>
    <property type="match status" value="1"/>
</dbReference>
<dbReference type="PROSITE" id="PS01149">
    <property type="entry name" value="PSI_RSU"/>
    <property type="match status" value="1"/>
</dbReference>
<dbReference type="GO" id="GO:0120159">
    <property type="term" value="F:rRNA pseudouridine synthase activity"/>
    <property type="evidence" value="ECO:0007669"/>
    <property type="project" value="UniProtKB-ARBA"/>
</dbReference>
<dbReference type="Pfam" id="PF01479">
    <property type="entry name" value="S4"/>
    <property type="match status" value="1"/>
</dbReference>
<evidence type="ECO:0000259" key="7">
    <source>
        <dbReference type="SMART" id="SM00363"/>
    </source>
</evidence>
<feature type="domain" description="RNA-binding S4" evidence="7">
    <location>
        <begin position="6"/>
        <end position="65"/>
    </location>
</feature>
<dbReference type="InterPro" id="IPR042092">
    <property type="entry name" value="PsdUridine_s_RsuA/RluB/E/F_cat"/>
</dbReference>
<dbReference type="Gene3D" id="3.10.290.10">
    <property type="entry name" value="RNA-binding S4 domain"/>
    <property type="match status" value="1"/>
</dbReference>
<keyword evidence="3 5" id="KW-0694">RNA-binding</keyword>
<dbReference type="EC" id="5.4.99.-" evidence="6"/>
<dbReference type="GO" id="GO:0003723">
    <property type="term" value="F:RNA binding"/>
    <property type="evidence" value="ECO:0007669"/>
    <property type="project" value="UniProtKB-KW"/>
</dbReference>
<dbReference type="RefSeq" id="WP_126039061.1">
    <property type="nucleotide sequence ID" value="NZ_CP034438.1"/>
</dbReference>
<evidence type="ECO:0000256" key="1">
    <source>
        <dbReference type="ARBA" id="ARBA00000073"/>
    </source>
</evidence>
<evidence type="ECO:0000313" key="9">
    <source>
        <dbReference type="Proteomes" id="UP000270021"/>
    </source>
</evidence>
<dbReference type="Proteomes" id="UP000270021">
    <property type="component" value="Chromosome"/>
</dbReference>
<dbReference type="GO" id="GO:0000455">
    <property type="term" value="P:enzyme-directed rRNA pseudouridine synthesis"/>
    <property type="evidence" value="ECO:0007669"/>
    <property type="project" value="UniProtKB-ARBA"/>
</dbReference>
<dbReference type="InterPro" id="IPR006145">
    <property type="entry name" value="PsdUridine_synth_RsuA/RluA"/>
</dbReference>
<gene>
    <name evidence="8" type="ORF">EJO69_03015</name>
</gene>
<dbReference type="AlphaFoldDB" id="A0A3Q8WSM9"/>
<evidence type="ECO:0000256" key="3">
    <source>
        <dbReference type="ARBA" id="ARBA00022884"/>
    </source>
</evidence>
<dbReference type="NCBIfam" id="TIGR00093">
    <property type="entry name" value="pseudouridine synthase"/>
    <property type="match status" value="1"/>
</dbReference>
<dbReference type="PANTHER" id="PTHR47683:SF2">
    <property type="entry name" value="RNA-BINDING S4 DOMAIN-CONTAINING PROTEIN"/>
    <property type="match status" value="1"/>
</dbReference>
<dbReference type="Gene3D" id="3.30.70.1560">
    <property type="entry name" value="Alpha-L RNA-binding motif"/>
    <property type="match status" value="1"/>
</dbReference>